<dbReference type="EC" id="3.2.1.177" evidence="5"/>
<evidence type="ECO:0000259" key="4">
    <source>
        <dbReference type="Pfam" id="PF21365"/>
    </source>
</evidence>
<dbReference type="InterPro" id="IPR011013">
    <property type="entry name" value="Gal_mutarotase_sf_dom"/>
</dbReference>
<dbReference type="InterPro" id="IPR048395">
    <property type="entry name" value="Glyco_hydro_31_C"/>
</dbReference>
<sequence>MGKLKFGVSSIVLGKEQKTENLRYDSVEWGEATTIQDFFRAGGNPSSVTPTRCKFLYTAEKLFVLFENMEEKAHHILKEENTVTELTVKRKDQVEIALSGKEFSRRDFAVFTAKRDGSSSAFVEKGMTYLSGDQAYLGEGKDQGEKTAISKEQYSVTVDILQDRWYALFAIPWMLFGGKPEKEKSFDLQVYRKKHQSSEVLCPTPLDLNVNYSDRFEYDPETFLEVSFGEKGETKTENGIVFVMPSGICHWQRPGVLEKTSTEERREIYQLQKSAEPTTRENLIDRIRIAQRWQDSLTLEGFDFFFNQEVANPWKPMDPWVEKRLVNERLRENRWEEAAAELDRYLTFLRTCSAWWYADHSFGNQDLEKWTSCSEIGHVLETKDHVTICVESKERTWELMIYPVVGGFRMVSGKKGFFDGQPEAFSVEESEHAYIIRSKEHEMILQKETLEISIDRKAITNLKNISFIFEKESVSASRIRFSIRENSAIYGFGERFDSVNQYGKTVALWQRDACEGCLASIGNQAYKNIPLVHTSDGFSFFANTSYRMRMDVGDAVQDYLSVEALGDVFDFYIWSGTPREALTAYGTLTGLPIFPPEWVFEPWAGGGGGRWRNGPLQDIALEQMAAMKKFHELDIPHSGFYAEGAGATFFGEYKKEELYKVVSFGERHGFKVFSWQFPNMTQELAQELLPECPKEELPITRNKNDEEEKLPVYIDFSHPRAKELLAAQWKDRMDAGIRGSMVDFGDVVPDEAVFYDGRRGDEMHNAYAYQYAKNYRELFEQKYGDDHVLYTRGAAPGSQHFACQFGGDQLTSFQGLKYAIAGGLSAAASGLPFWGVDAGGYDGFPDQETYLRWTEYAAFCPLMRFHGTEPREPWEYDAFTVKVYRYYTWLRENLRPYIVSVAAEAHKLGIPMMRPLAMMYPEDQEATKVWDEYLFGEDLLVAPVSDETEEREIYFPEGRWISLWNLNDEISGPVQRSVEVPIDKIPVYIREGSFLPLRLNESLKLGESMSESETEMILAVVPQNDSIVKETLYERSGAKTCCGMEKNGETIQLQISGRTAELYVMLAGIHWKNTEAIVNGRTLTKVTAREGLYFTEGYLELEEGILVKINPSAESVIKIQKK</sequence>
<dbReference type="CDD" id="cd14752">
    <property type="entry name" value="GH31_N"/>
    <property type="match status" value="1"/>
</dbReference>
<dbReference type="Pfam" id="PF13802">
    <property type="entry name" value="Gal_mutarotas_2"/>
    <property type="match status" value="1"/>
</dbReference>
<feature type="domain" description="Glycosyl hydrolase family 31 C-terminal" evidence="4">
    <location>
        <begin position="909"/>
        <end position="993"/>
    </location>
</feature>
<dbReference type="GO" id="GO:0061634">
    <property type="term" value="F:alpha-D-xyloside xylohydrolase"/>
    <property type="evidence" value="ECO:0007669"/>
    <property type="project" value="UniProtKB-EC"/>
</dbReference>
<feature type="domain" description="Glycoside hydrolase family 31 TIM barrel" evidence="2">
    <location>
        <begin position="626"/>
        <end position="900"/>
    </location>
</feature>
<dbReference type="GO" id="GO:0030246">
    <property type="term" value="F:carbohydrate binding"/>
    <property type="evidence" value="ECO:0007669"/>
    <property type="project" value="InterPro"/>
</dbReference>
<comment type="similarity">
    <text evidence="1">Belongs to the glycosyl hydrolase 31 family.</text>
</comment>
<gene>
    <name evidence="5" type="primary">yicI_3</name>
    <name evidence="5" type="ORF">ERS852406_00420</name>
</gene>
<organism evidence="5 6">
    <name type="scientific">Fusicatenibacter saccharivorans</name>
    <dbReference type="NCBI Taxonomy" id="1150298"/>
    <lineage>
        <taxon>Bacteria</taxon>
        <taxon>Bacillati</taxon>
        <taxon>Bacillota</taxon>
        <taxon>Clostridia</taxon>
        <taxon>Lachnospirales</taxon>
        <taxon>Lachnospiraceae</taxon>
        <taxon>Fusicatenibacter</taxon>
    </lineage>
</organism>
<evidence type="ECO:0000259" key="3">
    <source>
        <dbReference type="Pfam" id="PF13802"/>
    </source>
</evidence>
<dbReference type="Proteomes" id="UP000095706">
    <property type="component" value="Unassembled WGS sequence"/>
</dbReference>
<keyword evidence="5" id="KW-0378">Hydrolase</keyword>
<accession>A0A173Y9L3</accession>
<proteinExistence type="inferred from homology"/>
<dbReference type="InterPro" id="IPR000322">
    <property type="entry name" value="Glyco_hydro_31_TIM"/>
</dbReference>
<dbReference type="GO" id="GO:0005975">
    <property type="term" value="P:carbohydrate metabolic process"/>
    <property type="evidence" value="ECO:0007669"/>
    <property type="project" value="InterPro"/>
</dbReference>
<evidence type="ECO:0000259" key="2">
    <source>
        <dbReference type="Pfam" id="PF01055"/>
    </source>
</evidence>
<dbReference type="Gene3D" id="2.60.40.1760">
    <property type="entry name" value="glycosyl hydrolase (family 31)"/>
    <property type="match status" value="1"/>
</dbReference>
<dbReference type="PANTHER" id="PTHR43863">
    <property type="entry name" value="HYDROLASE, PUTATIVE (AFU_ORTHOLOGUE AFUA_1G03140)-RELATED"/>
    <property type="match status" value="1"/>
</dbReference>
<protein>
    <submittedName>
        <fullName evidence="5">Alpha-xylosidase</fullName>
        <ecNumber evidence="5">3.2.1.177</ecNumber>
    </submittedName>
</protein>
<dbReference type="RefSeq" id="WP_055226158.1">
    <property type="nucleotide sequence ID" value="NZ_CYYV01000002.1"/>
</dbReference>
<dbReference type="Gene3D" id="2.60.40.1180">
    <property type="entry name" value="Golgi alpha-mannosidase II"/>
    <property type="match status" value="1"/>
</dbReference>
<dbReference type="Gene3D" id="2.60.40.1190">
    <property type="match status" value="1"/>
</dbReference>
<evidence type="ECO:0000313" key="6">
    <source>
        <dbReference type="Proteomes" id="UP000095706"/>
    </source>
</evidence>
<dbReference type="InterPro" id="IPR017853">
    <property type="entry name" value="GH"/>
</dbReference>
<feature type="domain" description="Glycoside hydrolase family 31 N-terminal" evidence="3">
    <location>
        <begin position="420"/>
        <end position="551"/>
    </location>
</feature>
<dbReference type="SUPFAM" id="SSF51011">
    <property type="entry name" value="Glycosyl hydrolase domain"/>
    <property type="match status" value="1"/>
</dbReference>
<evidence type="ECO:0000313" key="5">
    <source>
        <dbReference type="EMBL" id="CUN59836.1"/>
    </source>
</evidence>
<dbReference type="Gene3D" id="3.20.20.80">
    <property type="entry name" value="Glycosidases"/>
    <property type="match status" value="1"/>
</dbReference>
<dbReference type="SUPFAM" id="SSF49344">
    <property type="entry name" value="CBD9-like"/>
    <property type="match status" value="1"/>
</dbReference>
<dbReference type="Pfam" id="PF01055">
    <property type="entry name" value="Glyco_hydro_31_2nd"/>
    <property type="match status" value="1"/>
</dbReference>
<dbReference type="AlphaFoldDB" id="A0A173Y9L3"/>
<dbReference type="InterPro" id="IPR025887">
    <property type="entry name" value="Glyco_hydro_31_N_dom"/>
</dbReference>
<evidence type="ECO:0000256" key="1">
    <source>
        <dbReference type="ARBA" id="ARBA00007806"/>
    </source>
</evidence>
<name>A0A173Y9L3_9FIRM</name>
<dbReference type="PANTHER" id="PTHR43863:SF2">
    <property type="entry name" value="MALTASE-GLUCOAMYLASE"/>
    <property type="match status" value="1"/>
</dbReference>
<reference evidence="5 6" key="1">
    <citation type="submission" date="2015-09" db="EMBL/GenBank/DDBJ databases">
        <authorList>
            <consortium name="Pathogen Informatics"/>
        </authorList>
    </citation>
    <scope>NUCLEOTIDE SEQUENCE [LARGE SCALE GENOMIC DNA]</scope>
    <source>
        <strain evidence="5 6">2789STDY5608849</strain>
    </source>
</reference>
<dbReference type="InterPro" id="IPR051816">
    <property type="entry name" value="Glycosyl_Hydrolase_31"/>
</dbReference>
<dbReference type="SUPFAM" id="SSF74650">
    <property type="entry name" value="Galactose mutarotase-like"/>
    <property type="match status" value="1"/>
</dbReference>
<dbReference type="Pfam" id="PF21365">
    <property type="entry name" value="Glyco_hydro_31_3rd"/>
    <property type="match status" value="1"/>
</dbReference>
<dbReference type="SUPFAM" id="SSF51445">
    <property type="entry name" value="(Trans)glycosidases"/>
    <property type="match status" value="1"/>
</dbReference>
<keyword evidence="5" id="KW-0326">Glycosidase</keyword>
<dbReference type="InterPro" id="IPR013780">
    <property type="entry name" value="Glyco_hydro_b"/>
</dbReference>
<dbReference type="EMBL" id="CYYV01000002">
    <property type="protein sequence ID" value="CUN59836.1"/>
    <property type="molecule type" value="Genomic_DNA"/>
</dbReference>